<sequence>MPVNKKRAKTLLGMAVKRTVAMDRVTATVKAAFGNGDIDPRLSEAIARYIWGDEWRDELSNLFADGSTAVDVAAPVGGPCLGALVMRLFSDPRLPGLRRSGSGDADPDCILDEIRQQLRFESALGFEDHEADDITTTIITRASSSGSSLSDSRLRLVGRLLCNADVDDDEITRIAAAATDTSDEAIDEACLIRGPHPDWNRVASIVDAVTLFSDLEARRGVDAGYITRRNERVRAMMAAQPTQLALI</sequence>
<dbReference type="Proteomes" id="UP000225379">
    <property type="component" value="Unassembled WGS sequence"/>
</dbReference>
<accession>A0A2B8BD29</accession>
<protein>
    <submittedName>
        <fullName evidence="1">Uncharacterized protein</fullName>
    </submittedName>
</protein>
<reference evidence="2" key="1">
    <citation type="submission" date="2017-10" db="EMBL/GenBank/DDBJ databases">
        <authorList>
            <person name="Kravchenko I.K."/>
            <person name="Grouzdev D.S."/>
        </authorList>
    </citation>
    <scope>NUCLEOTIDE SEQUENCE [LARGE SCALE GENOMIC DNA]</scope>
    <source>
        <strain evidence="2">B2</strain>
    </source>
</reference>
<dbReference type="OrthoDB" id="9949610at2"/>
<evidence type="ECO:0000313" key="1">
    <source>
        <dbReference type="EMBL" id="PGH59254.1"/>
    </source>
</evidence>
<comment type="caution">
    <text evidence="1">The sequence shown here is derived from an EMBL/GenBank/DDBJ whole genome shotgun (WGS) entry which is preliminary data.</text>
</comment>
<dbReference type="AlphaFoldDB" id="A0A2B8BD29"/>
<keyword evidence="2" id="KW-1185">Reference proteome</keyword>
<name>A0A2B8BD29_9PROT</name>
<proteinExistence type="predicted"/>
<dbReference type="RefSeq" id="WP_098734606.1">
    <property type="nucleotide sequence ID" value="NZ_PDKW01000036.1"/>
</dbReference>
<gene>
    <name evidence="1" type="ORF">CRT60_01075</name>
</gene>
<evidence type="ECO:0000313" key="2">
    <source>
        <dbReference type="Proteomes" id="UP000225379"/>
    </source>
</evidence>
<organism evidence="1 2">
    <name type="scientific">Azospirillum palustre</name>
    <dbReference type="NCBI Taxonomy" id="2044885"/>
    <lineage>
        <taxon>Bacteria</taxon>
        <taxon>Pseudomonadati</taxon>
        <taxon>Pseudomonadota</taxon>
        <taxon>Alphaproteobacteria</taxon>
        <taxon>Rhodospirillales</taxon>
        <taxon>Azospirillaceae</taxon>
        <taxon>Azospirillum</taxon>
    </lineage>
</organism>
<dbReference type="EMBL" id="PDKW01000036">
    <property type="protein sequence ID" value="PGH59254.1"/>
    <property type="molecule type" value="Genomic_DNA"/>
</dbReference>